<dbReference type="AlphaFoldDB" id="A0A0D0BTC5"/>
<accession>A0A0D0BTC5</accession>
<feature type="transmembrane region" description="Helical" evidence="1">
    <location>
        <begin position="12"/>
        <end position="37"/>
    </location>
</feature>
<feature type="transmembrane region" description="Helical" evidence="1">
    <location>
        <begin position="126"/>
        <end position="147"/>
    </location>
</feature>
<keyword evidence="1" id="KW-1133">Transmembrane helix</keyword>
<keyword evidence="1" id="KW-0812">Transmembrane</keyword>
<gene>
    <name evidence="2" type="ORF">GYMLUDRAFT_170773</name>
</gene>
<dbReference type="Proteomes" id="UP000053593">
    <property type="component" value="Unassembled WGS sequence"/>
</dbReference>
<evidence type="ECO:0000256" key="1">
    <source>
        <dbReference type="SAM" id="Phobius"/>
    </source>
</evidence>
<dbReference type="OrthoDB" id="3099935at2759"/>
<evidence type="ECO:0000313" key="2">
    <source>
        <dbReference type="EMBL" id="KIK58641.1"/>
    </source>
</evidence>
<reference evidence="2 3" key="1">
    <citation type="submission" date="2014-04" db="EMBL/GenBank/DDBJ databases">
        <title>Evolutionary Origins and Diversification of the Mycorrhizal Mutualists.</title>
        <authorList>
            <consortium name="DOE Joint Genome Institute"/>
            <consortium name="Mycorrhizal Genomics Consortium"/>
            <person name="Kohler A."/>
            <person name="Kuo A."/>
            <person name="Nagy L.G."/>
            <person name="Floudas D."/>
            <person name="Copeland A."/>
            <person name="Barry K.W."/>
            <person name="Cichocki N."/>
            <person name="Veneault-Fourrey C."/>
            <person name="LaButti K."/>
            <person name="Lindquist E.A."/>
            <person name="Lipzen A."/>
            <person name="Lundell T."/>
            <person name="Morin E."/>
            <person name="Murat C."/>
            <person name="Riley R."/>
            <person name="Ohm R."/>
            <person name="Sun H."/>
            <person name="Tunlid A."/>
            <person name="Henrissat B."/>
            <person name="Grigoriev I.V."/>
            <person name="Hibbett D.S."/>
            <person name="Martin F."/>
        </authorList>
    </citation>
    <scope>NUCLEOTIDE SEQUENCE [LARGE SCALE GENOMIC DNA]</scope>
    <source>
        <strain evidence="2 3">FD-317 M1</strain>
    </source>
</reference>
<name>A0A0D0BTC5_9AGAR</name>
<keyword evidence="3" id="KW-1185">Reference proteome</keyword>
<protein>
    <submittedName>
        <fullName evidence="2">Uncharacterized protein</fullName>
    </submittedName>
</protein>
<proteinExistence type="predicted"/>
<organism evidence="2 3">
    <name type="scientific">Collybiopsis luxurians FD-317 M1</name>
    <dbReference type="NCBI Taxonomy" id="944289"/>
    <lineage>
        <taxon>Eukaryota</taxon>
        <taxon>Fungi</taxon>
        <taxon>Dikarya</taxon>
        <taxon>Basidiomycota</taxon>
        <taxon>Agaricomycotina</taxon>
        <taxon>Agaricomycetes</taxon>
        <taxon>Agaricomycetidae</taxon>
        <taxon>Agaricales</taxon>
        <taxon>Marasmiineae</taxon>
        <taxon>Omphalotaceae</taxon>
        <taxon>Collybiopsis</taxon>
        <taxon>Collybiopsis luxurians</taxon>
    </lineage>
</organism>
<keyword evidence="1" id="KW-0472">Membrane</keyword>
<dbReference type="HOGENOM" id="CLU_1722582_0_0_1"/>
<sequence length="152" mass="16895">MPRLHLFWTTAVFSISTLGALLSVIGSVIDAVVFYTAVQSQDFGPLEKFLTQDETKTILTVFKLTQTFVQIYRIYHIWECRFVDIVILILICLATNSIGLAGSIMLTKGFSDTAITANFELALKGTNYLFGFYYANAGVNSVLTLLIGRYVS</sequence>
<evidence type="ECO:0000313" key="3">
    <source>
        <dbReference type="Proteomes" id="UP000053593"/>
    </source>
</evidence>
<feature type="transmembrane region" description="Helical" evidence="1">
    <location>
        <begin position="82"/>
        <end position="106"/>
    </location>
</feature>
<dbReference type="EMBL" id="KN834784">
    <property type="protein sequence ID" value="KIK58641.1"/>
    <property type="molecule type" value="Genomic_DNA"/>
</dbReference>